<protein>
    <submittedName>
        <fullName evidence="6">Alpha-mannosidase</fullName>
    </submittedName>
</protein>
<dbReference type="GO" id="GO:0030246">
    <property type="term" value="F:carbohydrate binding"/>
    <property type="evidence" value="ECO:0007669"/>
    <property type="project" value="InterPro"/>
</dbReference>
<dbReference type="EMBL" id="RYUY01000014">
    <property type="protein sequence ID" value="RYQ36690.1"/>
    <property type="molecule type" value="Genomic_DNA"/>
</dbReference>
<dbReference type="InterPro" id="IPR054723">
    <property type="entry name" value="Ams1-like_N"/>
</dbReference>
<dbReference type="InterPro" id="IPR027291">
    <property type="entry name" value="Glyco_hydro_38_N_sf"/>
</dbReference>
<dbReference type="InterPro" id="IPR011330">
    <property type="entry name" value="Glyco_hydro/deAcase_b/a-brl"/>
</dbReference>
<dbReference type="Pfam" id="PF22907">
    <property type="entry name" value="Ams1-like_1st"/>
    <property type="match status" value="1"/>
</dbReference>
<dbReference type="GO" id="GO:0046872">
    <property type="term" value="F:metal ion binding"/>
    <property type="evidence" value="ECO:0007669"/>
    <property type="project" value="UniProtKB-KW"/>
</dbReference>
<evidence type="ECO:0000259" key="5">
    <source>
        <dbReference type="SMART" id="SM00872"/>
    </source>
</evidence>
<dbReference type="CDD" id="cd10789">
    <property type="entry name" value="GH38N_AMII_ER_cytosolic"/>
    <property type="match status" value="1"/>
</dbReference>
<name>A0A4Q5ATV4_9BIFI</name>
<proteinExistence type="inferred from homology"/>
<dbReference type="GO" id="GO:0009313">
    <property type="term" value="P:oligosaccharide catabolic process"/>
    <property type="evidence" value="ECO:0007669"/>
    <property type="project" value="TreeGrafter"/>
</dbReference>
<evidence type="ECO:0000313" key="7">
    <source>
        <dbReference type="Proteomes" id="UP000293208"/>
    </source>
</evidence>
<dbReference type="GO" id="GO:0006013">
    <property type="term" value="P:mannose metabolic process"/>
    <property type="evidence" value="ECO:0007669"/>
    <property type="project" value="InterPro"/>
</dbReference>
<comment type="similarity">
    <text evidence="1">Belongs to the glycosyl hydrolase 38 family.</text>
</comment>
<dbReference type="Pfam" id="PF01074">
    <property type="entry name" value="Glyco_hydro_38N"/>
    <property type="match status" value="1"/>
</dbReference>
<sequence>MFLLPDQELERAERVLRQRVDPHVDRIVERCCVAGAEYAGEPVDSRIMMERIRAGCVEFVDCAAPFRWGRVWGTTWFRLTGRIPEVLRTGDAGSIRGPLELQIDLGWLPERGPGFQAEGMVYREDGTAVKSVNPRNHWVPLMSADGVPNVPLGPDGTFTVYVEAAANPFVEGATPFSATELGERPEIVVRLQRESSSPKDPVRSMATRVPDGDLYTFKRADVCVHDVELAAYRQELGMVVQVIRELRSEQPRYWQLLKALQRSLNAYDERDATTIPDARAELAAVLAEPAESSVIRHVGVGHAHIDSAWLWPVRETRRKVARTVSNVLALMDQDPDFTYAMSSAQQYAWLEQDHPDLFAKVLRRIREGRFIPVGGMWVESDNMIPCGESLVRQITYGRRYFRERLGVEPQGVWLPDSFGYTGAWPQIARRAGYHWFLTQKISWNDTTRFPHHSFLWEGIDGTPILTHFPPSDTYCSAMDVRDLTYSQANYLDKDISRNAIILYGWGDGGGGPTREMTADLRLMHNLDGVPRVEFGTPDELFRRIGDDLRNAGDGETPTFHGELYLERHRGTLTSQQDMKLGCRREESMLRVTEYLCALAAYADAAYEVPYDELDGIWHTLLLNQFHDILPGSAIAWVHRQAREEYARDIARLRDIAETASGAIARALGSPLIEEGHLRPFSADPELSWRAVPGLTGAQTPRKSDGSAEGDAVCVVTESPDAYVLDNGLLAVTVARDGTVISIIDLGCGRQLIPAGTRLGQYEMLRNEPFHWDAWEIQRDALMSARAIEHSEVIGAQTDPDGIARVHIRSWQDGVRIETVIALAPGSMRLDFDAAVDWHAAERFLKVDVPMTPAPAMAQYECQYGLVERPIAKNTRADEAKFESCTQRFVRVADSSYAMAVVNASTYGSDAMPIRRGTLVGTMIRLSLLSSPLYPDPRTDQGRHRFRWAVVADASMERTLDAAACLNEPDTMSLPDCDPLIRLESVAGCVVLDWVKLADDRSGDLVIRAYEAAGGEGIARLRVANLLCSASSDGCPMVRETDLLEQELSSADGLPHVLREETVADGAELHFAPFEMATLRIHVRRCRA</sequence>
<keyword evidence="2" id="KW-0479">Metal-binding</keyword>
<dbReference type="FunFam" id="1.20.1270.50:FF:000004">
    <property type="entry name" value="alpha-mannosidase 2C1 isoform X1"/>
    <property type="match status" value="1"/>
</dbReference>
<dbReference type="PANTHER" id="PTHR46017">
    <property type="entry name" value="ALPHA-MANNOSIDASE 2C1"/>
    <property type="match status" value="1"/>
</dbReference>
<evidence type="ECO:0000256" key="4">
    <source>
        <dbReference type="ARBA" id="ARBA00023295"/>
    </source>
</evidence>
<dbReference type="AlphaFoldDB" id="A0A4Q5ATV4"/>
<comment type="caution">
    <text evidence="6">The sequence shown here is derived from an EMBL/GenBank/DDBJ whole genome shotgun (WGS) entry which is preliminary data.</text>
</comment>
<dbReference type="SMART" id="SM00872">
    <property type="entry name" value="Alpha-mann_mid"/>
    <property type="match status" value="1"/>
</dbReference>
<dbReference type="SUPFAM" id="SSF88688">
    <property type="entry name" value="Families 57/38 glycoside transferase middle domain"/>
    <property type="match status" value="1"/>
</dbReference>
<organism evidence="6 7">
    <name type="scientific">Bifidobacterium pseudolongum subsp. globosum</name>
    <dbReference type="NCBI Taxonomy" id="1690"/>
    <lineage>
        <taxon>Bacteria</taxon>
        <taxon>Bacillati</taxon>
        <taxon>Actinomycetota</taxon>
        <taxon>Actinomycetes</taxon>
        <taxon>Bifidobacteriales</taxon>
        <taxon>Bifidobacteriaceae</taxon>
        <taxon>Bifidobacterium</taxon>
    </lineage>
</organism>
<keyword evidence="3" id="KW-0378">Hydrolase</keyword>
<dbReference type="Pfam" id="PF09261">
    <property type="entry name" value="Alpha-mann_mid"/>
    <property type="match status" value="1"/>
</dbReference>
<dbReference type="Gene3D" id="2.70.98.30">
    <property type="entry name" value="Golgi alpha-mannosidase II, domain 4"/>
    <property type="match status" value="1"/>
</dbReference>
<dbReference type="Gene3D" id="3.20.110.10">
    <property type="entry name" value="Glycoside hydrolase 38, N terminal domain"/>
    <property type="match status" value="1"/>
</dbReference>
<dbReference type="GO" id="GO:0004559">
    <property type="term" value="F:alpha-mannosidase activity"/>
    <property type="evidence" value="ECO:0007669"/>
    <property type="project" value="InterPro"/>
</dbReference>
<dbReference type="Gene3D" id="1.20.1270.50">
    <property type="entry name" value="Glycoside hydrolase family 38, central domain"/>
    <property type="match status" value="1"/>
</dbReference>
<feature type="domain" description="Glycoside hydrolase family 38 central" evidence="5">
    <location>
        <begin position="566"/>
        <end position="645"/>
    </location>
</feature>
<dbReference type="Pfam" id="PF07748">
    <property type="entry name" value="Glyco_hydro_38C"/>
    <property type="match status" value="1"/>
</dbReference>
<dbReference type="PANTHER" id="PTHR46017:SF1">
    <property type="entry name" value="ALPHA-MANNOSIDASE 2C1"/>
    <property type="match status" value="1"/>
</dbReference>
<dbReference type="InterPro" id="IPR011682">
    <property type="entry name" value="Glyco_hydro_38_C"/>
</dbReference>
<evidence type="ECO:0000256" key="3">
    <source>
        <dbReference type="ARBA" id="ARBA00022801"/>
    </source>
</evidence>
<dbReference type="SUPFAM" id="SSF88713">
    <property type="entry name" value="Glycoside hydrolase/deacetylase"/>
    <property type="match status" value="1"/>
</dbReference>
<dbReference type="InterPro" id="IPR041147">
    <property type="entry name" value="GH38_C"/>
</dbReference>
<dbReference type="RefSeq" id="WP_129855698.1">
    <property type="nucleotide sequence ID" value="NZ_RYUY01000014.1"/>
</dbReference>
<dbReference type="Proteomes" id="UP000293208">
    <property type="component" value="Unassembled WGS sequence"/>
</dbReference>
<evidence type="ECO:0000256" key="1">
    <source>
        <dbReference type="ARBA" id="ARBA00009792"/>
    </source>
</evidence>
<dbReference type="FunFam" id="3.20.110.10:FF:000002">
    <property type="entry name" value="alpha-mannosidase 2C1 isoform X1"/>
    <property type="match status" value="1"/>
</dbReference>
<accession>A0A4Q5ATV4</accession>
<dbReference type="Pfam" id="PF17677">
    <property type="entry name" value="Glyco_hydro38C2"/>
    <property type="match status" value="1"/>
</dbReference>
<evidence type="ECO:0000313" key="6">
    <source>
        <dbReference type="EMBL" id="RYQ36690.1"/>
    </source>
</evidence>
<dbReference type="InterPro" id="IPR000602">
    <property type="entry name" value="Glyco_hydro_38_N"/>
</dbReference>
<keyword evidence="4" id="KW-0326">Glycosidase</keyword>
<dbReference type="SUPFAM" id="SSF74650">
    <property type="entry name" value="Galactose mutarotase-like"/>
    <property type="match status" value="1"/>
</dbReference>
<dbReference type="InterPro" id="IPR028995">
    <property type="entry name" value="Glyco_hydro_57/38_cen_sf"/>
</dbReference>
<reference evidence="6 7" key="1">
    <citation type="submission" date="2018-12" db="EMBL/GenBank/DDBJ databases">
        <title>Unveiling genomic diversity among members of the Bifidobacterium pseudolongum species, a widely distributed gut commensal of the animal kingdom.</title>
        <authorList>
            <person name="Lugli G.A."/>
            <person name="Duranti S."/>
            <person name="Albert K."/>
            <person name="Mancabelli L."/>
            <person name="Napoli S."/>
            <person name="Viappiani A."/>
            <person name="Anzalone R."/>
            <person name="Longhi G."/>
            <person name="Milani C."/>
            <person name="Turroni F."/>
            <person name="Alessandri G."/>
            <person name="Sela D.A."/>
            <person name="Van Sinderen D."/>
            <person name="Ventura M."/>
        </authorList>
    </citation>
    <scope>NUCLEOTIDE SEQUENCE [LARGE SCALE GENOMIC DNA]</scope>
    <source>
        <strain evidence="6 7">2001B</strain>
    </source>
</reference>
<gene>
    <name evidence="6" type="ORF">PG2001B_1680</name>
</gene>
<dbReference type="InterPro" id="IPR037094">
    <property type="entry name" value="Glyco_hydro_38_cen_sf"/>
</dbReference>
<evidence type="ECO:0000256" key="2">
    <source>
        <dbReference type="ARBA" id="ARBA00022723"/>
    </source>
</evidence>
<dbReference type="InterPro" id="IPR015341">
    <property type="entry name" value="Glyco_hydro_38_cen"/>
</dbReference>
<dbReference type="InterPro" id="IPR011013">
    <property type="entry name" value="Gal_mutarotase_sf_dom"/>
</dbReference>